<keyword evidence="1" id="KW-0812">Transmembrane</keyword>
<keyword evidence="1" id="KW-1133">Transmembrane helix</keyword>
<dbReference type="EMBL" id="JAENIM010000042">
    <property type="protein sequence ID" value="MBK1792001.1"/>
    <property type="molecule type" value="Genomic_DNA"/>
</dbReference>
<dbReference type="AlphaFoldDB" id="A0A8J7MFU6"/>
<name>A0A8J7MFU6_9BACT</name>
<protein>
    <submittedName>
        <fullName evidence="2">Uncharacterized protein</fullName>
    </submittedName>
</protein>
<evidence type="ECO:0000313" key="3">
    <source>
        <dbReference type="Proteomes" id="UP000624703"/>
    </source>
</evidence>
<dbReference type="RefSeq" id="WP_200312014.1">
    <property type="nucleotide sequence ID" value="NZ_JAENIM010000042.1"/>
</dbReference>
<organism evidence="2 3">
    <name type="scientific">Persicirhabdus sediminis</name>
    <dbReference type="NCBI Taxonomy" id="454144"/>
    <lineage>
        <taxon>Bacteria</taxon>
        <taxon>Pseudomonadati</taxon>
        <taxon>Verrucomicrobiota</taxon>
        <taxon>Verrucomicrobiia</taxon>
        <taxon>Verrucomicrobiales</taxon>
        <taxon>Verrucomicrobiaceae</taxon>
        <taxon>Persicirhabdus</taxon>
    </lineage>
</organism>
<comment type="caution">
    <text evidence="2">The sequence shown here is derived from an EMBL/GenBank/DDBJ whole genome shotgun (WGS) entry which is preliminary data.</text>
</comment>
<dbReference type="Proteomes" id="UP000624703">
    <property type="component" value="Unassembled WGS sequence"/>
</dbReference>
<keyword evidence="1" id="KW-0472">Membrane</keyword>
<sequence>MDKDFVRQIVKGSLIVTVFFVLLCLVAVFSYLPGFLGEWSKALLAILTNPVLMAVSLFFLGLTFVFLINGIRRNREGNDYVRLDAEGKPQLDEDGVALEDEQLNADKE</sequence>
<keyword evidence="3" id="KW-1185">Reference proteome</keyword>
<proteinExistence type="predicted"/>
<feature type="transmembrane region" description="Helical" evidence="1">
    <location>
        <begin position="12"/>
        <end position="32"/>
    </location>
</feature>
<gene>
    <name evidence="2" type="ORF">JIN82_12645</name>
</gene>
<reference evidence="2" key="1">
    <citation type="submission" date="2021-01" db="EMBL/GenBank/DDBJ databases">
        <title>Modified the classification status of verrucomicrobia.</title>
        <authorList>
            <person name="Feng X."/>
        </authorList>
    </citation>
    <scope>NUCLEOTIDE SEQUENCE</scope>
    <source>
        <strain evidence="2">_KCTC 22039</strain>
    </source>
</reference>
<evidence type="ECO:0000313" key="2">
    <source>
        <dbReference type="EMBL" id="MBK1792001.1"/>
    </source>
</evidence>
<feature type="transmembrane region" description="Helical" evidence="1">
    <location>
        <begin position="44"/>
        <end position="68"/>
    </location>
</feature>
<accession>A0A8J7MFU6</accession>
<evidence type="ECO:0000256" key="1">
    <source>
        <dbReference type="SAM" id="Phobius"/>
    </source>
</evidence>